<dbReference type="PANTHER" id="PTHR24201">
    <property type="entry name" value="ANK_REP_REGION DOMAIN-CONTAINING PROTEIN"/>
    <property type="match status" value="1"/>
</dbReference>
<keyword evidence="1" id="KW-0677">Repeat</keyword>
<name>A0A6U8KML5_EMIHU</name>
<protein>
    <submittedName>
        <fullName evidence="5">Uncharacterized protein</fullName>
    </submittedName>
</protein>
<dbReference type="InterPro" id="IPR036770">
    <property type="entry name" value="Ankyrin_rpt-contain_sf"/>
</dbReference>
<feature type="compositionally biased region" description="Acidic residues" evidence="4">
    <location>
        <begin position="27"/>
        <end position="44"/>
    </location>
</feature>
<evidence type="ECO:0000256" key="1">
    <source>
        <dbReference type="ARBA" id="ARBA00022737"/>
    </source>
</evidence>
<dbReference type="PROSITE" id="PS50088">
    <property type="entry name" value="ANK_REPEAT"/>
    <property type="match status" value="3"/>
</dbReference>
<dbReference type="EMBL" id="HBIR01038079">
    <property type="protein sequence ID" value="CAE0569623.1"/>
    <property type="molecule type" value="Transcribed_RNA"/>
</dbReference>
<dbReference type="GO" id="GO:0005634">
    <property type="term" value="C:nucleus"/>
    <property type="evidence" value="ECO:0007669"/>
    <property type="project" value="TreeGrafter"/>
</dbReference>
<dbReference type="SMART" id="SM00248">
    <property type="entry name" value="ANK"/>
    <property type="match status" value="5"/>
</dbReference>
<evidence type="ECO:0000256" key="2">
    <source>
        <dbReference type="ARBA" id="ARBA00023043"/>
    </source>
</evidence>
<gene>
    <name evidence="5" type="ORF">EHUX00137_LOCUS29717</name>
</gene>
<accession>A0A6U8KML5</accession>
<proteinExistence type="predicted"/>
<dbReference type="AlphaFoldDB" id="A0A6U8KML5"/>
<reference evidence="5" key="1">
    <citation type="submission" date="2021-01" db="EMBL/GenBank/DDBJ databases">
        <authorList>
            <person name="Corre E."/>
            <person name="Pelletier E."/>
            <person name="Niang G."/>
            <person name="Scheremetjew M."/>
            <person name="Finn R."/>
            <person name="Kale V."/>
            <person name="Holt S."/>
            <person name="Cochrane G."/>
            <person name="Meng A."/>
            <person name="Brown T."/>
            <person name="Cohen L."/>
        </authorList>
    </citation>
    <scope>NUCLEOTIDE SEQUENCE</scope>
    <source>
        <strain evidence="5">379</strain>
    </source>
</reference>
<keyword evidence="2 3" id="KW-0040">ANK repeat</keyword>
<evidence type="ECO:0000256" key="4">
    <source>
        <dbReference type="SAM" id="MobiDB-lite"/>
    </source>
</evidence>
<feature type="repeat" description="ANK" evidence="3">
    <location>
        <begin position="141"/>
        <end position="167"/>
    </location>
</feature>
<dbReference type="PROSITE" id="PS50297">
    <property type="entry name" value="ANK_REP_REGION"/>
    <property type="match status" value="3"/>
</dbReference>
<dbReference type="PANTHER" id="PTHR24201:SF16">
    <property type="entry name" value="ANKYRIN-1-LIKE-RELATED"/>
    <property type="match status" value="1"/>
</dbReference>
<dbReference type="SUPFAM" id="SSF48403">
    <property type="entry name" value="Ankyrin repeat"/>
    <property type="match status" value="1"/>
</dbReference>
<feature type="repeat" description="ANK" evidence="3">
    <location>
        <begin position="108"/>
        <end position="140"/>
    </location>
</feature>
<dbReference type="Pfam" id="PF12796">
    <property type="entry name" value="Ank_2"/>
    <property type="match status" value="1"/>
</dbReference>
<feature type="repeat" description="ANK" evidence="3">
    <location>
        <begin position="75"/>
        <end position="107"/>
    </location>
</feature>
<evidence type="ECO:0000256" key="3">
    <source>
        <dbReference type="PROSITE-ProRule" id="PRU00023"/>
    </source>
</evidence>
<dbReference type="InterPro" id="IPR002110">
    <property type="entry name" value="Ankyrin_rpt"/>
</dbReference>
<feature type="region of interest" description="Disordered" evidence="4">
    <location>
        <begin position="19"/>
        <end position="47"/>
    </location>
</feature>
<dbReference type="InterPro" id="IPR050776">
    <property type="entry name" value="Ank_Repeat/CDKN_Inhibitor"/>
</dbReference>
<dbReference type="Gene3D" id="1.25.40.20">
    <property type="entry name" value="Ankyrin repeat-containing domain"/>
    <property type="match status" value="1"/>
</dbReference>
<evidence type="ECO:0000313" key="5">
    <source>
        <dbReference type="EMBL" id="CAE0569623.1"/>
    </source>
</evidence>
<sequence length="324" mass="33236">MSMYDETDALSALVNTLLREGGSDPVELGDNEEGEEGEDGEDSPLLDAARHGRSDEVRTLLAAGDAIDQTTADGSGSTSLILASEDGHTETVSVLCSAGAAVNLANSDGDTAMLLASEEGHTDVVSVLCAAGAAVDQADRIGRSPLFLAIDNGHLSTVQLLSSYGASRTATVMGDERTALGMATRRGHAEVAAWLTTSEQWATPLHHLSVIDAARARAELRGGASLDAAVLGGPTPLSLAREMMLLAATGSAAADLVLQAARPWSPDTHALFPAAARALAAALLITGHLLSRGQLVAEGPGGPGALLDVWVGWVMPHAVRRDEA</sequence>
<organism evidence="5">
    <name type="scientific">Emiliania huxleyi</name>
    <name type="common">Coccolithophore</name>
    <name type="synonym">Pontosphaera huxleyi</name>
    <dbReference type="NCBI Taxonomy" id="2903"/>
    <lineage>
        <taxon>Eukaryota</taxon>
        <taxon>Haptista</taxon>
        <taxon>Haptophyta</taxon>
        <taxon>Prymnesiophyceae</taxon>
        <taxon>Isochrysidales</taxon>
        <taxon>Noelaerhabdaceae</taxon>
        <taxon>Emiliania</taxon>
    </lineage>
</organism>